<feature type="domain" description="DRBM" evidence="6">
    <location>
        <begin position="111"/>
        <end position="174"/>
    </location>
</feature>
<dbReference type="SUPFAM" id="SSF69065">
    <property type="entry name" value="RNase III domain-like"/>
    <property type="match status" value="1"/>
</dbReference>
<evidence type="ECO:0000256" key="3">
    <source>
        <dbReference type="ARBA" id="ARBA00022801"/>
    </source>
</evidence>
<dbReference type="Pfam" id="PF00636">
    <property type="entry name" value="Ribonuclease_3"/>
    <property type="match status" value="1"/>
</dbReference>
<dbReference type="PROSITE" id="PS50137">
    <property type="entry name" value="DS_RBD"/>
    <property type="match status" value="1"/>
</dbReference>
<accession>A0A6J5ZSS5</accession>
<evidence type="ECO:0000256" key="4">
    <source>
        <dbReference type="ARBA" id="ARBA00022884"/>
    </source>
</evidence>
<dbReference type="InterPro" id="IPR014720">
    <property type="entry name" value="dsRBD_dom"/>
</dbReference>
<evidence type="ECO:0000259" key="7">
    <source>
        <dbReference type="PROSITE" id="PS50142"/>
    </source>
</evidence>
<dbReference type="Pfam" id="PF00035">
    <property type="entry name" value="dsrm"/>
    <property type="match status" value="1"/>
</dbReference>
<evidence type="ECO:0000313" key="8">
    <source>
        <dbReference type="EMBL" id="CAB4344538.1"/>
    </source>
</evidence>
<gene>
    <name evidence="8" type="ORF">UFOPK3522_00966</name>
</gene>
<dbReference type="PANTHER" id="PTHR11207:SF0">
    <property type="entry name" value="RIBONUCLEASE 3"/>
    <property type="match status" value="1"/>
</dbReference>
<dbReference type="PROSITE" id="PS50142">
    <property type="entry name" value="RNASE_3_2"/>
    <property type="match status" value="1"/>
</dbReference>
<name>A0A6J5ZSS5_9ZZZZ</name>
<keyword evidence="3" id="KW-0378">Hydrolase</keyword>
<proteinExistence type="predicted"/>
<feature type="region of interest" description="Disordered" evidence="5">
    <location>
        <begin position="161"/>
        <end position="181"/>
    </location>
</feature>
<sequence length="181" mass="18909">MLGLAITAHLYPLLEAERFGAGRLTKIRAQTVSGAACREVAVRLDVPGRLEAAAPEGTPIADTLISERVLSSIVEAIIGACYLEQGYEITAAAVVECFEPELALALEHPIDFKSALQEQLAARGQLVEYEITSEDGPPHERTFSVSASVAGEVVGEGVGRTKKAAEQEAARAALGPDVGGG</sequence>
<dbReference type="AlphaFoldDB" id="A0A6J5ZSS5"/>
<dbReference type="GO" id="GO:0010468">
    <property type="term" value="P:regulation of gene expression"/>
    <property type="evidence" value="ECO:0007669"/>
    <property type="project" value="TreeGrafter"/>
</dbReference>
<protein>
    <submittedName>
        <fullName evidence="8">Unannotated protein</fullName>
    </submittedName>
</protein>
<organism evidence="8">
    <name type="scientific">freshwater metagenome</name>
    <dbReference type="NCBI Taxonomy" id="449393"/>
    <lineage>
        <taxon>unclassified sequences</taxon>
        <taxon>metagenomes</taxon>
        <taxon>ecological metagenomes</taxon>
    </lineage>
</organism>
<dbReference type="SUPFAM" id="SSF54768">
    <property type="entry name" value="dsRNA-binding domain-like"/>
    <property type="match status" value="1"/>
</dbReference>
<dbReference type="Gene3D" id="1.10.1520.10">
    <property type="entry name" value="Ribonuclease III domain"/>
    <property type="match status" value="1"/>
</dbReference>
<dbReference type="PANTHER" id="PTHR11207">
    <property type="entry name" value="RIBONUCLEASE III"/>
    <property type="match status" value="1"/>
</dbReference>
<dbReference type="GO" id="GO:0003725">
    <property type="term" value="F:double-stranded RNA binding"/>
    <property type="evidence" value="ECO:0007669"/>
    <property type="project" value="TreeGrafter"/>
</dbReference>
<dbReference type="InterPro" id="IPR000999">
    <property type="entry name" value="RNase_III_dom"/>
</dbReference>
<evidence type="ECO:0000256" key="2">
    <source>
        <dbReference type="ARBA" id="ARBA00022759"/>
    </source>
</evidence>
<keyword evidence="1" id="KW-0540">Nuclease</keyword>
<dbReference type="EMBL" id="CAESAO010000078">
    <property type="protein sequence ID" value="CAB4344538.1"/>
    <property type="molecule type" value="Genomic_DNA"/>
</dbReference>
<dbReference type="InterPro" id="IPR036389">
    <property type="entry name" value="RNase_III_sf"/>
</dbReference>
<dbReference type="GO" id="GO:0006396">
    <property type="term" value="P:RNA processing"/>
    <property type="evidence" value="ECO:0007669"/>
    <property type="project" value="InterPro"/>
</dbReference>
<keyword evidence="4" id="KW-0694">RNA-binding</keyword>
<evidence type="ECO:0000256" key="1">
    <source>
        <dbReference type="ARBA" id="ARBA00022722"/>
    </source>
</evidence>
<dbReference type="SMART" id="SM00358">
    <property type="entry name" value="DSRM"/>
    <property type="match status" value="1"/>
</dbReference>
<dbReference type="CDD" id="cd10845">
    <property type="entry name" value="DSRM_RNAse_III_family"/>
    <property type="match status" value="1"/>
</dbReference>
<reference evidence="8" key="1">
    <citation type="submission" date="2020-05" db="EMBL/GenBank/DDBJ databases">
        <authorList>
            <person name="Chiriac C."/>
            <person name="Salcher M."/>
            <person name="Ghai R."/>
            <person name="Kavagutti S V."/>
        </authorList>
    </citation>
    <scope>NUCLEOTIDE SEQUENCE</scope>
</reference>
<feature type="domain" description="RNase III" evidence="7">
    <location>
        <begin position="18"/>
        <end position="86"/>
    </location>
</feature>
<evidence type="ECO:0000259" key="6">
    <source>
        <dbReference type="PROSITE" id="PS50137"/>
    </source>
</evidence>
<dbReference type="Gene3D" id="3.30.160.20">
    <property type="match status" value="1"/>
</dbReference>
<dbReference type="GO" id="GO:0004525">
    <property type="term" value="F:ribonuclease III activity"/>
    <property type="evidence" value="ECO:0007669"/>
    <property type="project" value="InterPro"/>
</dbReference>
<evidence type="ECO:0000256" key="5">
    <source>
        <dbReference type="SAM" id="MobiDB-lite"/>
    </source>
</evidence>
<keyword evidence="2" id="KW-0255">Endonuclease</keyword>
<dbReference type="CDD" id="cd00593">
    <property type="entry name" value="RIBOc"/>
    <property type="match status" value="1"/>
</dbReference>